<keyword evidence="2" id="KW-1003">Cell membrane</keyword>
<organism evidence="11 12">
    <name type="scientific">Mytilus coruscus</name>
    <name type="common">Sea mussel</name>
    <dbReference type="NCBI Taxonomy" id="42192"/>
    <lineage>
        <taxon>Eukaryota</taxon>
        <taxon>Metazoa</taxon>
        <taxon>Spiralia</taxon>
        <taxon>Lophotrochozoa</taxon>
        <taxon>Mollusca</taxon>
        <taxon>Bivalvia</taxon>
        <taxon>Autobranchia</taxon>
        <taxon>Pteriomorphia</taxon>
        <taxon>Mytilida</taxon>
        <taxon>Mytiloidea</taxon>
        <taxon>Mytilidae</taxon>
        <taxon>Mytilinae</taxon>
        <taxon>Mytilus</taxon>
    </lineage>
</organism>
<keyword evidence="6 9" id="KW-0472">Membrane</keyword>
<dbReference type="Proteomes" id="UP000507470">
    <property type="component" value="Unassembled WGS sequence"/>
</dbReference>
<dbReference type="PANTHER" id="PTHR24228">
    <property type="entry name" value="B2 BRADYKININ RECEPTOR/ANGIOTENSIN II RECEPTOR"/>
    <property type="match status" value="1"/>
</dbReference>
<dbReference type="SUPFAM" id="SSF81321">
    <property type="entry name" value="Family A G protein-coupled receptor-like"/>
    <property type="match status" value="1"/>
</dbReference>
<feature type="transmembrane region" description="Helical" evidence="9">
    <location>
        <begin position="379"/>
        <end position="401"/>
    </location>
</feature>
<keyword evidence="8" id="KW-0807">Transducer</keyword>
<accession>A0A6J8CK34</accession>
<keyword evidence="5" id="KW-0297">G-protein coupled receptor</keyword>
<gene>
    <name evidence="11" type="ORF">MCOR_30097</name>
</gene>
<dbReference type="CDD" id="cd00637">
    <property type="entry name" value="7tm_classA_rhodopsin-like"/>
    <property type="match status" value="1"/>
</dbReference>
<name>A0A6J8CK34_MYTCO</name>
<feature type="domain" description="G-protein coupled receptors family 1 profile" evidence="10">
    <location>
        <begin position="38"/>
        <end position="398"/>
    </location>
</feature>
<evidence type="ECO:0000256" key="3">
    <source>
        <dbReference type="ARBA" id="ARBA00022692"/>
    </source>
</evidence>
<evidence type="ECO:0000256" key="7">
    <source>
        <dbReference type="ARBA" id="ARBA00023170"/>
    </source>
</evidence>
<feature type="transmembrane region" description="Helical" evidence="9">
    <location>
        <begin position="26"/>
        <end position="46"/>
    </location>
</feature>
<evidence type="ECO:0000313" key="12">
    <source>
        <dbReference type="Proteomes" id="UP000507470"/>
    </source>
</evidence>
<proteinExistence type="predicted"/>
<dbReference type="InterPro" id="IPR000276">
    <property type="entry name" value="GPCR_Rhodpsn"/>
</dbReference>
<reference evidence="11 12" key="1">
    <citation type="submission" date="2020-06" db="EMBL/GenBank/DDBJ databases">
        <authorList>
            <person name="Li R."/>
            <person name="Bekaert M."/>
        </authorList>
    </citation>
    <scope>NUCLEOTIDE SEQUENCE [LARGE SCALE GENOMIC DNA]</scope>
    <source>
        <strain evidence="12">wild</strain>
    </source>
</reference>
<evidence type="ECO:0000256" key="4">
    <source>
        <dbReference type="ARBA" id="ARBA00022989"/>
    </source>
</evidence>
<dbReference type="Gene3D" id="1.20.1070.10">
    <property type="entry name" value="Rhodopsin 7-helix transmembrane proteins"/>
    <property type="match status" value="1"/>
</dbReference>
<dbReference type="PANTHER" id="PTHR24228:SF61">
    <property type="entry name" value="G-PROTEIN COUPLED RECEPTORS FAMILY 1 PROFILE DOMAIN-CONTAINING PROTEIN"/>
    <property type="match status" value="1"/>
</dbReference>
<feature type="transmembrane region" description="Helical" evidence="9">
    <location>
        <begin position="138"/>
        <end position="156"/>
    </location>
</feature>
<evidence type="ECO:0000256" key="6">
    <source>
        <dbReference type="ARBA" id="ARBA00023136"/>
    </source>
</evidence>
<feature type="transmembrane region" description="Helical" evidence="9">
    <location>
        <begin position="58"/>
        <end position="84"/>
    </location>
</feature>
<dbReference type="AlphaFoldDB" id="A0A6J8CK34"/>
<evidence type="ECO:0000256" key="1">
    <source>
        <dbReference type="ARBA" id="ARBA00004651"/>
    </source>
</evidence>
<dbReference type="InterPro" id="IPR017452">
    <property type="entry name" value="GPCR_Rhodpsn_7TM"/>
</dbReference>
<keyword evidence="4 9" id="KW-1133">Transmembrane helix</keyword>
<comment type="subcellular location">
    <subcellularLocation>
        <location evidence="1">Cell membrane</location>
        <topology evidence="1">Multi-pass membrane protein</topology>
    </subcellularLocation>
</comment>
<dbReference type="EMBL" id="CACVKT020005507">
    <property type="protein sequence ID" value="CAC5395424.1"/>
    <property type="molecule type" value="Genomic_DNA"/>
</dbReference>
<sequence length="435" mass="50087">MDASNTSFNSTDWIQEYRKNVNDNTILLVVYMIVGILGNSIVILVYKFQFKDTSDERYFVPVLAFFDLIASVLCSLNGIIVNSLQFTLTDDLVWDVLYFVNGIATFTTIHLLLCIAIQRYLKICRQQFLTLKRRRSMIVLSCIFALMLALPLPFSYEVMNFTHDGKVIGTRPTKIRYKTKAATVSYGIAASLFVILVYITFIVLYGKIGCTLYRHFQEMTFKQTFIRLSKKIRLSANEYNEQHVEKKFLFQAVHFSPESEINQTDHNIIDASINKHKTNSAVLLETPNECITQSNIPTAGKIDNITETLKTNSPTSNAVVVYRNALQKRNRKVKNKFTLMYLAITIVFLICFAPVAILLTIEGFNPKFWETLQIREWTVVLYFCQLYIINNIVNPFIYAFIDIEFRRSAITFVYLSVEKTALDVISDSIICFVLK</sequence>
<keyword evidence="12" id="KW-1185">Reference proteome</keyword>
<evidence type="ECO:0000256" key="5">
    <source>
        <dbReference type="ARBA" id="ARBA00023040"/>
    </source>
</evidence>
<evidence type="ECO:0000256" key="2">
    <source>
        <dbReference type="ARBA" id="ARBA00022475"/>
    </source>
</evidence>
<dbReference type="GO" id="GO:0005886">
    <property type="term" value="C:plasma membrane"/>
    <property type="evidence" value="ECO:0007669"/>
    <property type="project" value="UniProtKB-SubCell"/>
</dbReference>
<evidence type="ECO:0000259" key="10">
    <source>
        <dbReference type="PROSITE" id="PS50262"/>
    </source>
</evidence>
<dbReference type="OrthoDB" id="6081452at2759"/>
<dbReference type="GO" id="GO:0004930">
    <property type="term" value="F:G protein-coupled receptor activity"/>
    <property type="evidence" value="ECO:0007669"/>
    <property type="project" value="UniProtKB-KW"/>
</dbReference>
<dbReference type="PRINTS" id="PR00237">
    <property type="entry name" value="GPCRRHODOPSN"/>
</dbReference>
<dbReference type="PROSITE" id="PS50262">
    <property type="entry name" value="G_PROTEIN_RECEP_F1_2"/>
    <property type="match status" value="1"/>
</dbReference>
<keyword evidence="7" id="KW-0675">Receptor</keyword>
<dbReference type="Pfam" id="PF00001">
    <property type="entry name" value="7tm_1"/>
    <property type="match status" value="1"/>
</dbReference>
<evidence type="ECO:0000313" key="11">
    <source>
        <dbReference type="EMBL" id="CAC5395424.1"/>
    </source>
</evidence>
<feature type="transmembrane region" description="Helical" evidence="9">
    <location>
        <begin position="96"/>
        <end position="117"/>
    </location>
</feature>
<evidence type="ECO:0000256" key="8">
    <source>
        <dbReference type="ARBA" id="ARBA00023224"/>
    </source>
</evidence>
<feature type="transmembrane region" description="Helical" evidence="9">
    <location>
        <begin position="184"/>
        <end position="205"/>
    </location>
</feature>
<feature type="transmembrane region" description="Helical" evidence="9">
    <location>
        <begin position="338"/>
        <end position="359"/>
    </location>
</feature>
<evidence type="ECO:0000256" key="9">
    <source>
        <dbReference type="SAM" id="Phobius"/>
    </source>
</evidence>
<keyword evidence="3 9" id="KW-0812">Transmembrane</keyword>
<protein>
    <recommendedName>
        <fullName evidence="10">G-protein coupled receptors family 1 profile domain-containing protein</fullName>
    </recommendedName>
</protein>